<keyword evidence="2" id="KW-1185">Reference proteome</keyword>
<organism evidence="1 2">
    <name type="scientific">Trema orientale</name>
    <name type="common">Charcoal tree</name>
    <name type="synonym">Celtis orientalis</name>
    <dbReference type="NCBI Taxonomy" id="63057"/>
    <lineage>
        <taxon>Eukaryota</taxon>
        <taxon>Viridiplantae</taxon>
        <taxon>Streptophyta</taxon>
        <taxon>Embryophyta</taxon>
        <taxon>Tracheophyta</taxon>
        <taxon>Spermatophyta</taxon>
        <taxon>Magnoliopsida</taxon>
        <taxon>eudicotyledons</taxon>
        <taxon>Gunneridae</taxon>
        <taxon>Pentapetalae</taxon>
        <taxon>rosids</taxon>
        <taxon>fabids</taxon>
        <taxon>Rosales</taxon>
        <taxon>Cannabaceae</taxon>
        <taxon>Trema</taxon>
    </lineage>
</organism>
<comment type="caution">
    <text evidence="1">The sequence shown here is derived from an EMBL/GenBank/DDBJ whole genome shotgun (WGS) entry which is preliminary data.</text>
</comment>
<gene>
    <name evidence="1" type="ORF">TorRG33x02_352080</name>
</gene>
<dbReference type="EMBL" id="JXTC01000898">
    <property type="protein sequence ID" value="PON35119.1"/>
    <property type="molecule type" value="Genomic_DNA"/>
</dbReference>
<reference evidence="2" key="1">
    <citation type="submission" date="2016-06" db="EMBL/GenBank/DDBJ databases">
        <title>Parallel loss of symbiosis genes in relatives of nitrogen-fixing non-legume Parasponia.</title>
        <authorList>
            <person name="Van Velzen R."/>
            <person name="Holmer R."/>
            <person name="Bu F."/>
            <person name="Rutten L."/>
            <person name="Van Zeijl A."/>
            <person name="Liu W."/>
            <person name="Santuari L."/>
            <person name="Cao Q."/>
            <person name="Sharma T."/>
            <person name="Shen D."/>
            <person name="Roswanjaya Y."/>
            <person name="Wardhani T."/>
            <person name="Kalhor M.S."/>
            <person name="Jansen J."/>
            <person name="Van den Hoogen J."/>
            <person name="Gungor B."/>
            <person name="Hartog M."/>
            <person name="Hontelez J."/>
            <person name="Verver J."/>
            <person name="Yang W.-C."/>
            <person name="Schijlen E."/>
            <person name="Repin R."/>
            <person name="Schilthuizen M."/>
            <person name="Schranz E."/>
            <person name="Heidstra R."/>
            <person name="Miyata K."/>
            <person name="Fedorova E."/>
            <person name="Kohlen W."/>
            <person name="Bisseling T."/>
            <person name="Smit S."/>
            <person name="Geurts R."/>
        </authorList>
    </citation>
    <scope>NUCLEOTIDE SEQUENCE [LARGE SCALE GENOMIC DNA]</scope>
    <source>
        <strain evidence="2">cv. RG33-2</strain>
    </source>
</reference>
<dbReference type="Proteomes" id="UP000237000">
    <property type="component" value="Unassembled WGS sequence"/>
</dbReference>
<proteinExistence type="predicted"/>
<accession>A0A2P5AF06</accession>
<dbReference type="AlphaFoldDB" id="A0A2P5AF06"/>
<dbReference type="InParanoid" id="A0A2P5AF06"/>
<evidence type="ECO:0000313" key="2">
    <source>
        <dbReference type="Proteomes" id="UP000237000"/>
    </source>
</evidence>
<sequence>MKCALKSKNVASSSKFDVPKEIRTSSEQRFIAPSIESPVQIPTSSGIPIQFPSKDKGKAVLDKVAEKASCKRKIGSSEFGLLKIAQKANVLALKEVNENAPLLAATSKSKDKIEPSEEGVL</sequence>
<protein>
    <submittedName>
        <fullName evidence="1">Uncharacterized protein</fullName>
    </submittedName>
</protein>
<evidence type="ECO:0000313" key="1">
    <source>
        <dbReference type="EMBL" id="PON35119.1"/>
    </source>
</evidence>
<name>A0A2P5AF06_TREOI</name>